<sequence length="94" mass="9955">MTSQAVHATPDHRTVVFKTVNNADVTVVFPEPVENPEYAARAVISGLARSISARDEEAARERALEEGLEDSFPASDPVAASVTAVLPKGHTGNN</sequence>
<dbReference type="AlphaFoldDB" id="A0A7T7HGP1"/>
<dbReference type="Proteomes" id="UP000596083">
    <property type="component" value="Chromosome"/>
</dbReference>
<name>A0A7T7HGP1_9HYPH</name>
<accession>A0A7T7HGP1</accession>
<dbReference type="RefSeq" id="WP_200333401.1">
    <property type="nucleotide sequence ID" value="NZ_CP066786.1"/>
</dbReference>
<dbReference type="KEGG" id="mlut:JET14_10525"/>
<evidence type="ECO:0000313" key="2">
    <source>
        <dbReference type="Proteomes" id="UP000596083"/>
    </source>
</evidence>
<proteinExistence type="predicted"/>
<dbReference type="EMBL" id="CP066786">
    <property type="protein sequence ID" value="QQM28799.1"/>
    <property type="molecule type" value="Genomic_DNA"/>
</dbReference>
<reference evidence="1 2" key="1">
    <citation type="submission" date="2020-12" db="EMBL/GenBank/DDBJ databases">
        <authorList>
            <person name="Zheng R.K."/>
            <person name="Sun C.M."/>
        </authorList>
    </citation>
    <scope>NUCLEOTIDE SEQUENCE [LARGE SCALE GENOMIC DNA]</scope>
    <source>
        <strain evidence="1 2">ZRK001</strain>
    </source>
</reference>
<organism evidence="1 2">
    <name type="scientific">Martelella lutilitoris</name>
    <dbReference type="NCBI Taxonomy" id="2583532"/>
    <lineage>
        <taxon>Bacteria</taxon>
        <taxon>Pseudomonadati</taxon>
        <taxon>Pseudomonadota</taxon>
        <taxon>Alphaproteobacteria</taxon>
        <taxon>Hyphomicrobiales</taxon>
        <taxon>Aurantimonadaceae</taxon>
        <taxon>Martelella</taxon>
    </lineage>
</organism>
<protein>
    <submittedName>
        <fullName evidence="1">Uncharacterized protein</fullName>
    </submittedName>
</protein>
<gene>
    <name evidence="1" type="ORF">JET14_10525</name>
</gene>
<evidence type="ECO:0000313" key="1">
    <source>
        <dbReference type="EMBL" id="QQM28799.1"/>
    </source>
</evidence>